<dbReference type="SUPFAM" id="SSF56935">
    <property type="entry name" value="Porins"/>
    <property type="match status" value="1"/>
</dbReference>
<dbReference type="Proteomes" id="UP001205843">
    <property type="component" value="Unassembled WGS sequence"/>
</dbReference>
<feature type="chain" id="PRO_5042221229" description="Porin" evidence="1">
    <location>
        <begin position="27"/>
        <end position="391"/>
    </location>
</feature>
<evidence type="ECO:0000313" key="3">
    <source>
        <dbReference type="Proteomes" id="UP001205843"/>
    </source>
</evidence>
<feature type="signal peptide" evidence="1">
    <location>
        <begin position="1"/>
        <end position="26"/>
    </location>
</feature>
<dbReference type="InterPro" id="IPR045748">
    <property type="entry name" value="DcaP"/>
</dbReference>
<dbReference type="RefSeq" id="WP_253482503.1">
    <property type="nucleotide sequence ID" value="NZ_JALJXV010000009.1"/>
</dbReference>
<dbReference type="EMBL" id="JALJXV010000009">
    <property type="protein sequence ID" value="MCP1676421.1"/>
    <property type="molecule type" value="Genomic_DNA"/>
</dbReference>
<organism evidence="2 3">
    <name type="scientific">Natronocella acetinitrilica</name>
    <dbReference type="NCBI Taxonomy" id="414046"/>
    <lineage>
        <taxon>Bacteria</taxon>
        <taxon>Pseudomonadati</taxon>
        <taxon>Pseudomonadota</taxon>
        <taxon>Gammaproteobacteria</taxon>
        <taxon>Chromatiales</taxon>
        <taxon>Ectothiorhodospiraceae</taxon>
        <taxon>Natronocella</taxon>
    </lineage>
</organism>
<evidence type="ECO:0008006" key="4">
    <source>
        <dbReference type="Google" id="ProtNLM"/>
    </source>
</evidence>
<reference evidence="2" key="1">
    <citation type="submission" date="2022-03" db="EMBL/GenBank/DDBJ databases">
        <title>Genomic Encyclopedia of Type Strains, Phase III (KMG-III): the genomes of soil and plant-associated and newly described type strains.</title>
        <authorList>
            <person name="Whitman W."/>
        </authorList>
    </citation>
    <scope>NUCLEOTIDE SEQUENCE</scope>
    <source>
        <strain evidence="2">ANL 6-2</strain>
    </source>
</reference>
<proteinExistence type="predicted"/>
<dbReference type="Pfam" id="PF19577">
    <property type="entry name" value="DcaP"/>
    <property type="match status" value="1"/>
</dbReference>
<evidence type="ECO:0000256" key="1">
    <source>
        <dbReference type="SAM" id="SignalP"/>
    </source>
</evidence>
<keyword evidence="3" id="KW-1185">Reference proteome</keyword>
<gene>
    <name evidence="2" type="ORF">J2T57_003582</name>
</gene>
<sequence length="391" mass="41778">MRVLSLKSAGLVSLSALAIAAAPAQALELQAGNTTLQIGGYIKLDAIYNVDQDLGDTAFFRGIDVGADNDGTDVTGKTRFHANETRLSVGTRTPTAHGPVRSYIETDFFGGGGNEVVSNSSGLRLRHAFLEWNGILAGQTWSNFMPMVFAPTLDFGGPAGYIFNRQAQVRYTFPGADAGRFSVSLENPESNVVTSLDNGTRSAGDSNDPFPDVTLRFAGNAGGWVYSLSGVVTQLEVDDGNNSDRTSGFGVNAAGSYSFGGTRLGGQVGYYDGANRYLWQNGTGFFNGYVDDSGDIETVSDFGLMLFLDQALSPRVNGGLVFGFVDTDSDAASEQAAGIADDKLYTAHANLRYRPVEQLMYGVELQWGQRELRDGSDANATRVQFAARLDF</sequence>
<name>A0AAE3G7V2_9GAMM</name>
<accession>A0AAE3G7V2</accession>
<evidence type="ECO:0000313" key="2">
    <source>
        <dbReference type="EMBL" id="MCP1676421.1"/>
    </source>
</evidence>
<protein>
    <recommendedName>
        <fullName evidence="4">Porin</fullName>
    </recommendedName>
</protein>
<keyword evidence="1" id="KW-0732">Signal</keyword>
<dbReference type="AlphaFoldDB" id="A0AAE3G7V2"/>
<comment type="caution">
    <text evidence="2">The sequence shown here is derived from an EMBL/GenBank/DDBJ whole genome shotgun (WGS) entry which is preliminary data.</text>
</comment>